<feature type="transmembrane region" description="Helical" evidence="1">
    <location>
        <begin position="12"/>
        <end position="28"/>
    </location>
</feature>
<feature type="transmembrane region" description="Helical" evidence="1">
    <location>
        <begin position="116"/>
        <end position="134"/>
    </location>
</feature>
<feature type="transmembrane region" description="Helical" evidence="1">
    <location>
        <begin position="86"/>
        <end position="104"/>
    </location>
</feature>
<keyword evidence="1" id="KW-0472">Membrane</keyword>
<gene>
    <name evidence="2" type="ORF">S06H3_35737</name>
</gene>
<evidence type="ECO:0000256" key="1">
    <source>
        <dbReference type="SAM" id="Phobius"/>
    </source>
</evidence>
<feature type="transmembrane region" description="Helical" evidence="1">
    <location>
        <begin position="40"/>
        <end position="66"/>
    </location>
</feature>
<keyword evidence="1" id="KW-1133">Transmembrane helix</keyword>
<keyword evidence="1" id="KW-0812">Transmembrane</keyword>
<dbReference type="AlphaFoldDB" id="X1N522"/>
<organism evidence="2">
    <name type="scientific">marine sediment metagenome</name>
    <dbReference type="NCBI Taxonomy" id="412755"/>
    <lineage>
        <taxon>unclassified sequences</taxon>
        <taxon>metagenomes</taxon>
        <taxon>ecological metagenomes</taxon>
    </lineage>
</organism>
<feature type="transmembrane region" description="Helical" evidence="1">
    <location>
        <begin position="171"/>
        <end position="189"/>
    </location>
</feature>
<dbReference type="EMBL" id="BARV01021586">
    <property type="protein sequence ID" value="GAI25346.1"/>
    <property type="molecule type" value="Genomic_DNA"/>
</dbReference>
<comment type="caution">
    <text evidence="2">The sequence shown here is derived from an EMBL/GenBank/DDBJ whole genome shotgun (WGS) entry which is preliminary data.</text>
</comment>
<evidence type="ECO:0000313" key="2">
    <source>
        <dbReference type="EMBL" id="GAI25346.1"/>
    </source>
</evidence>
<sequence>MMHWLVKPRRAQILLLIAAVLLLDWLFLSLTRSLGFARPLVMLLFVLCSLAAILDLRAAVAILLLVASTDGFIKGWLGSSTLSLLLKDYFLGLAAVCWLSGAPWQTRESSWHHSIRLPMILLALCVLAQIANPLSGNRYIASLAGARAWLVWLGVFFVAHDLLTNRKMAELLVRWILLLAVLCAGYAILQQIYGFGFLGEASPQALSRAETFQWLSPAGQRLAR</sequence>
<reference evidence="2" key="1">
    <citation type="journal article" date="2014" name="Front. Microbiol.">
        <title>High frequency of phylogenetically diverse reductive dehalogenase-homologous genes in deep subseafloor sedimentary metagenomes.</title>
        <authorList>
            <person name="Kawai M."/>
            <person name="Futagami T."/>
            <person name="Toyoda A."/>
            <person name="Takaki Y."/>
            <person name="Nishi S."/>
            <person name="Hori S."/>
            <person name="Arai W."/>
            <person name="Tsubouchi T."/>
            <person name="Morono Y."/>
            <person name="Uchiyama I."/>
            <person name="Ito T."/>
            <person name="Fujiyama A."/>
            <person name="Inagaki F."/>
            <person name="Takami H."/>
        </authorList>
    </citation>
    <scope>NUCLEOTIDE SEQUENCE</scope>
    <source>
        <strain evidence="2">Expedition CK06-06</strain>
    </source>
</reference>
<name>X1N522_9ZZZZ</name>
<protein>
    <submittedName>
        <fullName evidence="2">Uncharacterized protein</fullName>
    </submittedName>
</protein>
<proteinExistence type="predicted"/>
<feature type="non-terminal residue" evidence="2">
    <location>
        <position position="224"/>
    </location>
</feature>
<feature type="transmembrane region" description="Helical" evidence="1">
    <location>
        <begin position="140"/>
        <end position="159"/>
    </location>
</feature>
<accession>X1N522</accession>